<dbReference type="EMBL" id="SNYV01000013">
    <property type="protein sequence ID" value="TDQ77994.1"/>
    <property type="molecule type" value="Genomic_DNA"/>
</dbReference>
<comment type="caution">
    <text evidence="3">The sequence shown here is derived from an EMBL/GenBank/DDBJ whole genome shotgun (WGS) entry which is preliminary data.</text>
</comment>
<evidence type="ECO:0000259" key="1">
    <source>
        <dbReference type="Pfam" id="PF00534"/>
    </source>
</evidence>
<dbReference type="PANTHER" id="PTHR12526:SF630">
    <property type="entry name" value="GLYCOSYLTRANSFERASE"/>
    <property type="match status" value="1"/>
</dbReference>
<keyword evidence="4" id="KW-1185">Reference proteome</keyword>
<dbReference type="RefSeq" id="WP_133584258.1">
    <property type="nucleotide sequence ID" value="NZ_SNYV01000013.1"/>
</dbReference>
<dbReference type="InterPro" id="IPR028098">
    <property type="entry name" value="Glyco_trans_4-like_N"/>
</dbReference>
<organism evidence="3 4">
    <name type="scientific">Sphingobacterium yanglingense</name>
    <dbReference type="NCBI Taxonomy" id="1437280"/>
    <lineage>
        <taxon>Bacteria</taxon>
        <taxon>Pseudomonadati</taxon>
        <taxon>Bacteroidota</taxon>
        <taxon>Sphingobacteriia</taxon>
        <taxon>Sphingobacteriales</taxon>
        <taxon>Sphingobacteriaceae</taxon>
        <taxon>Sphingobacterium</taxon>
    </lineage>
</organism>
<dbReference type="InterPro" id="IPR001296">
    <property type="entry name" value="Glyco_trans_1"/>
</dbReference>
<dbReference type="Gene3D" id="3.40.50.2000">
    <property type="entry name" value="Glycogen Phosphorylase B"/>
    <property type="match status" value="2"/>
</dbReference>
<dbReference type="Pfam" id="PF00534">
    <property type="entry name" value="Glycos_transf_1"/>
    <property type="match status" value="1"/>
</dbReference>
<evidence type="ECO:0000259" key="2">
    <source>
        <dbReference type="Pfam" id="PF13439"/>
    </source>
</evidence>
<dbReference type="Pfam" id="PF13439">
    <property type="entry name" value="Glyco_transf_4"/>
    <property type="match status" value="1"/>
</dbReference>
<evidence type="ECO:0000313" key="4">
    <source>
        <dbReference type="Proteomes" id="UP000295292"/>
    </source>
</evidence>
<proteinExistence type="predicted"/>
<name>A0A4R6WJ53_9SPHI</name>
<dbReference type="Proteomes" id="UP000295292">
    <property type="component" value="Unassembled WGS sequence"/>
</dbReference>
<evidence type="ECO:0000313" key="3">
    <source>
        <dbReference type="EMBL" id="TDQ77994.1"/>
    </source>
</evidence>
<dbReference type="GO" id="GO:0016757">
    <property type="term" value="F:glycosyltransferase activity"/>
    <property type="evidence" value="ECO:0007669"/>
    <property type="project" value="InterPro"/>
</dbReference>
<feature type="domain" description="Glycosyl transferase family 1" evidence="1">
    <location>
        <begin position="198"/>
        <end position="351"/>
    </location>
</feature>
<reference evidence="3 4" key="1">
    <citation type="submission" date="2019-03" db="EMBL/GenBank/DDBJ databases">
        <title>Genomic Encyclopedia of Archaeal and Bacterial Type Strains, Phase II (KMG-II): from individual species to whole genera.</title>
        <authorList>
            <person name="Goeker M."/>
        </authorList>
    </citation>
    <scope>NUCLEOTIDE SEQUENCE [LARGE SCALE GENOMIC DNA]</scope>
    <source>
        <strain evidence="3 4">DSM 28353</strain>
    </source>
</reference>
<keyword evidence="3" id="KW-0808">Transferase</keyword>
<dbReference type="PANTHER" id="PTHR12526">
    <property type="entry name" value="GLYCOSYLTRANSFERASE"/>
    <property type="match status" value="1"/>
</dbReference>
<gene>
    <name evidence="3" type="ORF">CLV99_1970</name>
</gene>
<dbReference type="SUPFAM" id="SSF53756">
    <property type="entry name" value="UDP-Glycosyltransferase/glycogen phosphorylase"/>
    <property type="match status" value="1"/>
</dbReference>
<sequence length="378" mass="43633">MKIMYCLLGTFNSGGMERVLANKANYLVRAGNEVVIVTTDQQGRPPFFELDARIEQIDLGINYTANVGRNFLGKFWSYLFKRQQHQKKLKRLLEQLKADITVSMFDHDASFLFKSKDNSKKILEIHFSRYKRLQYGRKGVWKLLDVWLSRRDLKIARSYDRFVVLTQEDRGYWGDLVNIRVIPNAHSFNLDETATLEKSNVVAVGRYDYQKGFDELIAIWSEVHRQHPDWQLSIYGNGPLKEDMKRQIAALGLEDSVRLCDPVKHIEQVYLQSALLLMTSRYEGLPMVLLEAQACGVPMVSYACKCGPKDIISDGENGYLIPEGERELFSQRIDALIRDVSLRKKMGQVAKLRSEGFSEDKVMEKWVELFTELTGVKK</sequence>
<accession>A0A4R6WJ53</accession>
<dbReference type="CDD" id="cd03820">
    <property type="entry name" value="GT4_AmsD-like"/>
    <property type="match status" value="1"/>
</dbReference>
<dbReference type="AlphaFoldDB" id="A0A4R6WJ53"/>
<protein>
    <submittedName>
        <fullName evidence="3">Glycosyltransferase involved in cell wall biosynthesis</fullName>
    </submittedName>
</protein>
<dbReference type="OrthoDB" id="9811239at2"/>
<feature type="domain" description="Glycosyltransferase subfamily 4-like N-terminal" evidence="2">
    <location>
        <begin position="14"/>
        <end position="185"/>
    </location>
</feature>